<feature type="signal peptide" evidence="1">
    <location>
        <begin position="1"/>
        <end position="23"/>
    </location>
</feature>
<comment type="caution">
    <text evidence="2">The sequence shown here is derived from an EMBL/GenBank/DDBJ whole genome shotgun (WGS) entry which is preliminary data.</text>
</comment>
<evidence type="ECO:0000256" key="1">
    <source>
        <dbReference type="SAM" id="SignalP"/>
    </source>
</evidence>
<keyword evidence="3" id="KW-1185">Reference proteome</keyword>
<dbReference type="PROSITE" id="PS51257">
    <property type="entry name" value="PROKAR_LIPOPROTEIN"/>
    <property type="match status" value="1"/>
</dbReference>
<reference evidence="2" key="1">
    <citation type="submission" date="2021-06" db="EMBL/GenBank/DDBJ databases">
        <authorList>
            <person name="Criscuolo A."/>
        </authorList>
    </citation>
    <scope>NUCLEOTIDE SEQUENCE</scope>
    <source>
        <strain evidence="2">CIP111600</strain>
    </source>
</reference>
<dbReference type="RefSeq" id="WP_246627621.1">
    <property type="nucleotide sequence ID" value="NZ_CAJVAS010000031.1"/>
</dbReference>
<name>A0A916K569_9BACL</name>
<dbReference type="EMBL" id="CAJVAS010000031">
    <property type="protein sequence ID" value="CAG7645400.1"/>
    <property type="molecule type" value="Genomic_DNA"/>
</dbReference>
<keyword evidence="1" id="KW-0732">Signal</keyword>
<protein>
    <recommendedName>
        <fullName evidence="4">Sporulation protein</fullName>
    </recommendedName>
</protein>
<dbReference type="AlphaFoldDB" id="A0A916K569"/>
<proteinExistence type="predicted"/>
<dbReference type="Proteomes" id="UP000693672">
    <property type="component" value="Unassembled WGS sequence"/>
</dbReference>
<evidence type="ECO:0000313" key="2">
    <source>
        <dbReference type="EMBL" id="CAG7645400.1"/>
    </source>
</evidence>
<gene>
    <name evidence="2" type="ORF">PAESOLCIP111_04939</name>
</gene>
<organism evidence="2 3">
    <name type="scientific">Paenibacillus solanacearum</name>
    <dbReference type="NCBI Taxonomy" id="2048548"/>
    <lineage>
        <taxon>Bacteria</taxon>
        <taxon>Bacillati</taxon>
        <taxon>Bacillota</taxon>
        <taxon>Bacilli</taxon>
        <taxon>Bacillales</taxon>
        <taxon>Paenibacillaceae</taxon>
        <taxon>Paenibacillus</taxon>
    </lineage>
</organism>
<evidence type="ECO:0000313" key="3">
    <source>
        <dbReference type="Proteomes" id="UP000693672"/>
    </source>
</evidence>
<accession>A0A916K569</accession>
<sequence>MNMAQRRNRRLLLALCIACTLTAAGCGGNRPQQSRPGGGLEDGRQQAMFDRDSRNNENPSLGVKERWVNEQNQKQTNEAGNRYPLDPNNPLLSKSIQFDPQVAQKLMSLPGIQSAQVLVTEANAFVAVVLDGHNPDAEASPEVTSNPVHSKGGVGLFGTGLKPERISWTEHGGLSTETATEIRKQTQALSQKSFKQIFVSANPNFVQRVRFYGKEEKEKGNLYDYLNEFNTMVQHVFPIDTNTRK</sequence>
<evidence type="ECO:0008006" key="4">
    <source>
        <dbReference type="Google" id="ProtNLM"/>
    </source>
</evidence>
<feature type="chain" id="PRO_5037250248" description="Sporulation protein" evidence="1">
    <location>
        <begin position="24"/>
        <end position="245"/>
    </location>
</feature>